<feature type="domain" description="Outer membrane protein beta-barrel" evidence="1">
    <location>
        <begin position="62"/>
        <end position="281"/>
    </location>
</feature>
<sequence length="284" mass="32489">PETGINFEERPAKLTRIKPFNLYKPLKVNYSLALRQAKEEESYSGYLTESENTELITNISHWSVGGQFSPVYTFRDIIKSRSESLKESYNNLEDALLAFSGGVNVQFTPRNRLSIHSGIYYSRMGQRINEILFYPNGSVANREGVYIIKNSTGEIEATLPDGTFADKKTNRVSPIIPPQQLPNIKPVNADIIQNFEYLEIPLIFKYKLIDKKMDFQVMGGFSTNFLMGNKAFIWLDDEKISIGRTTDIYTFNFSSTFGMSFEYGLSKKLSLNLEPTFKYYLNSV</sequence>
<dbReference type="EMBL" id="BARW01016359">
    <property type="protein sequence ID" value="GAI90193.1"/>
    <property type="molecule type" value="Genomic_DNA"/>
</dbReference>
<feature type="non-terminal residue" evidence="2">
    <location>
        <position position="284"/>
    </location>
</feature>
<proteinExistence type="predicted"/>
<comment type="caution">
    <text evidence="2">The sequence shown here is derived from an EMBL/GenBank/DDBJ whole genome shotgun (WGS) entry which is preliminary data.</text>
</comment>
<feature type="non-terminal residue" evidence="2">
    <location>
        <position position="1"/>
    </location>
</feature>
<gene>
    <name evidence="2" type="ORF">S12H4_28509</name>
</gene>
<protein>
    <recommendedName>
        <fullName evidence="1">Outer membrane protein beta-barrel domain-containing protein</fullName>
    </recommendedName>
</protein>
<dbReference type="InterPro" id="IPR025665">
    <property type="entry name" value="Beta-barrel_OMP_2"/>
</dbReference>
<organism evidence="2">
    <name type="scientific">marine sediment metagenome</name>
    <dbReference type="NCBI Taxonomy" id="412755"/>
    <lineage>
        <taxon>unclassified sequences</taxon>
        <taxon>metagenomes</taxon>
        <taxon>ecological metagenomes</taxon>
    </lineage>
</organism>
<name>X1SB37_9ZZZZ</name>
<dbReference type="AlphaFoldDB" id="X1SB37"/>
<reference evidence="2" key="1">
    <citation type="journal article" date="2014" name="Front. Microbiol.">
        <title>High frequency of phylogenetically diverse reductive dehalogenase-homologous genes in deep subseafloor sedimentary metagenomes.</title>
        <authorList>
            <person name="Kawai M."/>
            <person name="Futagami T."/>
            <person name="Toyoda A."/>
            <person name="Takaki Y."/>
            <person name="Nishi S."/>
            <person name="Hori S."/>
            <person name="Arai W."/>
            <person name="Tsubouchi T."/>
            <person name="Morono Y."/>
            <person name="Uchiyama I."/>
            <person name="Ito T."/>
            <person name="Fujiyama A."/>
            <person name="Inagaki F."/>
            <person name="Takami H."/>
        </authorList>
    </citation>
    <scope>NUCLEOTIDE SEQUENCE</scope>
    <source>
        <strain evidence="2">Expedition CK06-06</strain>
    </source>
</reference>
<accession>X1SB37</accession>
<evidence type="ECO:0000313" key="2">
    <source>
        <dbReference type="EMBL" id="GAI90193.1"/>
    </source>
</evidence>
<dbReference type="Pfam" id="PF13568">
    <property type="entry name" value="OMP_b-brl_2"/>
    <property type="match status" value="1"/>
</dbReference>
<evidence type="ECO:0000259" key="1">
    <source>
        <dbReference type="Pfam" id="PF13568"/>
    </source>
</evidence>